<dbReference type="AlphaFoldDB" id="X1GTX6"/>
<organism evidence="1">
    <name type="scientific">marine sediment metagenome</name>
    <dbReference type="NCBI Taxonomy" id="412755"/>
    <lineage>
        <taxon>unclassified sequences</taxon>
        <taxon>metagenomes</taxon>
        <taxon>ecological metagenomes</taxon>
    </lineage>
</organism>
<proteinExistence type="predicted"/>
<gene>
    <name evidence="1" type="ORF">S03H2_33399</name>
</gene>
<name>X1GTX6_9ZZZZ</name>
<comment type="caution">
    <text evidence="1">The sequence shown here is derived from an EMBL/GenBank/DDBJ whole genome shotgun (WGS) entry which is preliminary data.</text>
</comment>
<evidence type="ECO:0000313" key="1">
    <source>
        <dbReference type="EMBL" id="GAH48325.1"/>
    </source>
</evidence>
<reference evidence="1" key="1">
    <citation type="journal article" date="2014" name="Front. Microbiol.">
        <title>High frequency of phylogenetically diverse reductive dehalogenase-homologous genes in deep subseafloor sedimentary metagenomes.</title>
        <authorList>
            <person name="Kawai M."/>
            <person name="Futagami T."/>
            <person name="Toyoda A."/>
            <person name="Takaki Y."/>
            <person name="Nishi S."/>
            <person name="Hori S."/>
            <person name="Arai W."/>
            <person name="Tsubouchi T."/>
            <person name="Morono Y."/>
            <person name="Uchiyama I."/>
            <person name="Ito T."/>
            <person name="Fujiyama A."/>
            <person name="Inagaki F."/>
            <person name="Takami H."/>
        </authorList>
    </citation>
    <scope>NUCLEOTIDE SEQUENCE</scope>
    <source>
        <strain evidence="1">Expedition CK06-06</strain>
    </source>
</reference>
<dbReference type="EMBL" id="BARU01020327">
    <property type="protein sequence ID" value="GAH48325.1"/>
    <property type="molecule type" value="Genomic_DNA"/>
</dbReference>
<sequence>MWFLEKTELYLCQTMAPKKLVFRGALKSINSLVFRLPTVDCRLKKAKYNEII</sequence>
<protein>
    <submittedName>
        <fullName evidence="1">Uncharacterized protein</fullName>
    </submittedName>
</protein>
<accession>X1GTX6</accession>